<keyword evidence="2" id="KW-0479">Metal-binding</keyword>
<dbReference type="InterPro" id="IPR010388">
    <property type="entry name" value="Anaerobic_Co-chelatase"/>
</dbReference>
<dbReference type="SUPFAM" id="SSF53800">
    <property type="entry name" value="Chelatase"/>
    <property type="match status" value="1"/>
</dbReference>
<gene>
    <name evidence="3" type="ordered locus">DP0592</name>
</gene>
<accession>Q6AQQ2</accession>
<feature type="binding site" evidence="2">
    <location>
        <position position="202"/>
    </location>
    <ligand>
        <name>Co(2+)</name>
        <dbReference type="ChEBI" id="CHEBI:48828"/>
    </ligand>
</feature>
<keyword evidence="4" id="KW-1185">Reference proteome</keyword>
<evidence type="ECO:0000256" key="1">
    <source>
        <dbReference type="PIRSR" id="PIRSR033579-1"/>
    </source>
</evidence>
<dbReference type="CDD" id="cd03413">
    <property type="entry name" value="CbiK_C"/>
    <property type="match status" value="1"/>
</dbReference>
<reference evidence="4" key="1">
    <citation type="journal article" date="2004" name="Environ. Microbiol.">
        <title>The genome of Desulfotalea psychrophila, a sulfate-reducing bacterium from permanently cold Arctic sediments.</title>
        <authorList>
            <person name="Rabus R."/>
            <person name="Ruepp A."/>
            <person name="Frickey T."/>
            <person name="Rattei T."/>
            <person name="Fartmann B."/>
            <person name="Stark M."/>
            <person name="Bauer M."/>
            <person name="Zibat A."/>
            <person name="Lombardot T."/>
            <person name="Becker I."/>
            <person name="Amann J."/>
            <person name="Gellner K."/>
            <person name="Teeling H."/>
            <person name="Leuschner W.D."/>
            <person name="Gloeckner F.-O."/>
            <person name="Lupas A.N."/>
            <person name="Amann R."/>
            <person name="Klenk H.-P."/>
        </authorList>
    </citation>
    <scope>NUCLEOTIDE SEQUENCE [LARGE SCALE GENOMIC DNA]</scope>
    <source>
        <strain evidence="4">DSM 12343 / LSv54</strain>
    </source>
</reference>
<evidence type="ECO:0000256" key="2">
    <source>
        <dbReference type="PIRSR" id="PIRSR033579-3"/>
    </source>
</evidence>
<feature type="binding site" evidence="2">
    <location>
        <position position="170"/>
    </location>
    <ligand>
        <name>Co(2+)</name>
        <dbReference type="ChEBI" id="CHEBI:48828"/>
    </ligand>
</feature>
<dbReference type="EMBL" id="CR522870">
    <property type="protein sequence ID" value="CAG35321.1"/>
    <property type="molecule type" value="Genomic_DNA"/>
</dbReference>
<dbReference type="HOGENOM" id="CLU_036584_1_1_7"/>
<name>Q6AQQ2_DESPS</name>
<protein>
    <submittedName>
        <fullName evidence="3">Related to cobalt chelatase</fullName>
    </submittedName>
</protein>
<dbReference type="CDD" id="cd03412">
    <property type="entry name" value="CbiK_N"/>
    <property type="match status" value="1"/>
</dbReference>
<dbReference type="OrthoDB" id="9770331at2"/>
<feature type="binding site" evidence="2">
    <location>
        <position position="139"/>
    </location>
    <ligand>
        <name>Co(2+)</name>
        <dbReference type="ChEBI" id="CHEBI:48828"/>
    </ligand>
</feature>
<dbReference type="KEGG" id="dps:DP0592"/>
<dbReference type="Gene3D" id="3.40.50.1400">
    <property type="match status" value="2"/>
</dbReference>
<dbReference type="GO" id="GO:0019251">
    <property type="term" value="P:anaerobic cobalamin biosynthetic process"/>
    <property type="evidence" value="ECO:0007669"/>
    <property type="project" value="InterPro"/>
</dbReference>
<sequence length="252" mass="27748">MKKTVILTAFGSTGPAVSTYRHIEQCLQPRLPDCTFYWSYSSRVVAKQLQGEGRSGVKTVSRILAELEAAGHKEAVVQSLHLFPGHEFHKIGREAGRADMACRLGLPLLSSFKDYQIMAYLLKDLILSHSESAILIVGHGTDHPSWTSYPALEAMLRREYGANIFVGVVEKSPDSSHIPAEIVAGGYSHVFMIPFFLMAGLHYRRDMIGEEASWQRRLVDVGLAVDSYAHGLGLLPGISMLIQSHIEAAQAT</sequence>
<evidence type="ECO:0000313" key="4">
    <source>
        <dbReference type="Proteomes" id="UP000000602"/>
    </source>
</evidence>
<evidence type="ECO:0000313" key="3">
    <source>
        <dbReference type="EMBL" id="CAG35321.1"/>
    </source>
</evidence>
<dbReference type="RefSeq" id="WP_011187837.1">
    <property type="nucleotide sequence ID" value="NC_006138.1"/>
</dbReference>
<dbReference type="GO" id="GO:0016852">
    <property type="term" value="F:sirohydrochlorin cobaltochelatase activity"/>
    <property type="evidence" value="ECO:0007669"/>
    <property type="project" value="InterPro"/>
</dbReference>
<dbReference type="STRING" id="177439.DP0592"/>
<proteinExistence type="predicted"/>
<feature type="active site" description="Proton acceptor" evidence="1">
    <location>
        <position position="139"/>
    </location>
</feature>
<dbReference type="Proteomes" id="UP000000602">
    <property type="component" value="Chromosome"/>
</dbReference>
<dbReference type="GO" id="GO:0046872">
    <property type="term" value="F:metal ion binding"/>
    <property type="evidence" value="ECO:0007669"/>
    <property type="project" value="UniProtKB-KW"/>
</dbReference>
<keyword evidence="2" id="KW-0170">Cobalt</keyword>
<dbReference type="Pfam" id="PF06180">
    <property type="entry name" value="CbiK"/>
    <property type="match status" value="1"/>
</dbReference>
<dbReference type="eggNOG" id="COG4822">
    <property type="taxonomic scope" value="Bacteria"/>
</dbReference>
<organism evidence="3 4">
    <name type="scientific">Desulfotalea psychrophila (strain LSv54 / DSM 12343)</name>
    <dbReference type="NCBI Taxonomy" id="177439"/>
    <lineage>
        <taxon>Bacteria</taxon>
        <taxon>Pseudomonadati</taxon>
        <taxon>Thermodesulfobacteriota</taxon>
        <taxon>Desulfobulbia</taxon>
        <taxon>Desulfobulbales</taxon>
        <taxon>Desulfocapsaceae</taxon>
        <taxon>Desulfotalea</taxon>
    </lineage>
</organism>
<dbReference type="AlphaFoldDB" id="Q6AQQ2"/>
<dbReference type="PIRSF" id="PIRSF033579">
    <property type="entry name" value="Anaer_Co_chel"/>
    <property type="match status" value="1"/>
</dbReference>